<reference evidence="1 2" key="1">
    <citation type="submission" date="2018-10" db="EMBL/GenBank/DDBJ databases">
        <title>A high-quality apple genome assembly.</title>
        <authorList>
            <person name="Hu J."/>
        </authorList>
    </citation>
    <scope>NUCLEOTIDE SEQUENCE [LARGE SCALE GENOMIC DNA]</scope>
    <source>
        <strain evidence="2">cv. HFTH1</strain>
        <tissue evidence="1">Young leaf</tissue>
    </source>
</reference>
<organism evidence="1 2">
    <name type="scientific">Malus domestica</name>
    <name type="common">Apple</name>
    <name type="synonym">Pyrus malus</name>
    <dbReference type="NCBI Taxonomy" id="3750"/>
    <lineage>
        <taxon>Eukaryota</taxon>
        <taxon>Viridiplantae</taxon>
        <taxon>Streptophyta</taxon>
        <taxon>Embryophyta</taxon>
        <taxon>Tracheophyta</taxon>
        <taxon>Spermatophyta</taxon>
        <taxon>Magnoliopsida</taxon>
        <taxon>eudicotyledons</taxon>
        <taxon>Gunneridae</taxon>
        <taxon>Pentapetalae</taxon>
        <taxon>rosids</taxon>
        <taxon>fabids</taxon>
        <taxon>Rosales</taxon>
        <taxon>Rosaceae</taxon>
        <taxon>Amygdaloideae</taxon>
        <taxon>Maleae</taxon>
        <taxon>Malus</taxon>
    </lineage>
</organism>
<dbReference type="AlphaFoldDB" id="A0A498J9Y0"/>
<evidence type="ECO:0000313" key="2">
    <source>
        <dbReference type="Proteomes" id="UP000290289"/>
    </source>
</evidence>
<dbReference type="Proteomes" id="UP000290289">
    <property type="component" value="Chromosome 8"/>
</dbReference>
<gene>
    <name evidence="1" type="ORF">DVH24_033186</name>
</gene>
<proteinExistence type="predicted"/>
<name>A0A498J9Y0_MALDO</name>
<accession>A0A498J9Y0</accession>
<evidence type="ECO:0000313" key="1">
    <source>
        <dbReference type="EMBL" id="RXH92290.1"/>
    </source>
</evidence>
<keyword evidence="2" id="KW-1185">Reference proteome</keyword>
<comment type="caution">
    <text evidence="1">The sequence shown here is derived from an EMBL/GenBank/DDBJ whole genome shotgun (WGS) entry which is preliminary data.</text>
</comment>
<dbReference type="EMBL" id="RDQH01000334">
    <property type="protein sequence ID" value="RXH92290.1"/>
    <property type="molecule type" value="Genomic_DNA"/>
</dbReference>
<sequence length="65" mass="7239">MEDDGAVLMQSSQGDLVLYMRKEEKEEEDTCRIVLKISDVGELPARYEETVMYVDTLVSPVIGGG</sequence>
<protein>
    <submittedName>
        <fullName evidence="1">Uncharacterized protein</fullName>
    </submittedName>
</protein>